<comment type="caution">
    <text evidence="1">The sequence shown here is derived from an EMBL/GenBank/DDBJ whole genome shotgun (WGS) entry which is preliminary data.</text>
</comment>
<dbReference type="AlphaFoldDB" id="A0AA87TEQ8"/>
<protein>
    <submittedName>
        <fullName evidence="1">Uncharacterized protein</fullName>
    </submittedName>
</protein>
<sequence>MRKNKCTIVSLIIAIAVFITGMDLFAADKKPPKAPTKNEVVIVFSLKIQPLPDTEFFANYSHMYFSKLNIGHYYSTTDKVAIKASNVRMPLAGMPEEDARDIDFAMITFPFAYGKRYINIHSLQYHFAGSEVLFVNVPLQAKIEVPDDVRYVYIGDFTCKCSKPFYDITDVKRTDNFDAAVKAVKSVYGKDAELERVPLIPLNKEED</sequence>
<dbReference type="EMBL" id="ATFE01000011">
    <property type="protein sequence ID" value="EPF28505.1"/>
    <property type="molecule type" value="Genomic_DNA"/>
</dbReference>
<gene>
    <name evidence="1" type="ORF">HMPREF9195_01401</name>
</gene>
<evidence type="ECO:0000313" key="2">
    <source>
        <dbReference type="Proteomes" id="UP000014634"/>
    </source>
</evidence>
<reference evidence="1 2" key="1">
    <citation type="submission" date="2013-04" db="EMBL/GenBank/DDBJ databases">
        <title>The Genome Sequence of Treponema medium ATCC 700293.</title>
        <authorList>
            <consortium name="The Broad Institute Genomics Platform"/>
            <person name="Earl A."/>
            <person name="Ward D."/>
            <person name="Feldgarden M."/>
            <person name="Gevers D."/>
            <person name="Leonetti C."/>
            <person name="Blanton J.M."/>
            <person name="Dewhirst F.E."/>
            <person name="Izard J."/>
            <person name="Walker B."/>
            <person name="Young S."/>
            <person name="Zeng Q."/>
            <person name="Gargeya S."/>
            <person name="Fitzgerald M."/>
            <person name="Haas B."/>
            <person name="Abouelleil A."/>
            <person name="Allen A.W."/>
            <person name="Alvarado L."/>
            <person name="Arachchi H.M."/>
            <person name="Berlin A.M."/>
            <person name="Chapman S.B."/>
            <person name="Gainer-Dewar J."/>
            <person name="Goldberg J."/>
            <person name="Griggs A."/>
            <person name="Gujja S."/>
            <person name="Hansen M."/>
            <person name="Howarth C."/>
            <person name="Imamovic A."/>
            <person name="Ireland A."/>
            <person name="Larimer J."/>
            <person name="McCowan C."/>
            <person name="Murphy C."/>
            <person name="Pearson M."/>
            <person name="Poon T.W."/>
            <person name="Priest M."/>
            <person name="Roberts A."/>
            <person name="Saif S."/>
            <person name="Shea T."/>
            <person name="Sisk P."/>
            <person name="Sykes S."/>
            <person name="Wortman J."/>
            <person name="Nusbaum C."/>
            <person name="Birren B."/>
        </authorList>
    </citation>
    <scope>NUCLEOTIDE SEQUENCE [LARGE SCALE GENOMIC DNA]</scope>
    <source>
        <strain evidence="1 2">ATCC 700293</strain>
    </source>
</reference>
<dbReference type="RefSeq" id="WP_016523344.1">
    <property type="nucleotide sequence ID" value="NZ_KE332517.1"/>
</dbReference>
<name>A0AA87TEQ8_TREMD</name>
<proteinExistence type="predicted"/>
<organism evidence="1 2">
    <name type="scientific">Treponema medium ATCC 700293</name>
    <dbReference type="NCBI Taxonomy" id="1125700"/>
    <lineage>
        <taxon>Bacteria</taxon>
        <taxon>Pseudomonadati</taxon>
        <taxon>Spirochaetota</taxon>
        <taxon>Spirochaetia</taxon>
        <taxon>Spirochaetales</taxon>
        <taxon>Treponemataceae</taxon>
        <taxon>Treponema</taxon>
    </lineage>
</organism>
<accession>A0AA87TEQ8</accession>
<dbReference type="Proteomes" id="UP000014634">
    <property type="component" value="Unassembled WGS sequence"/>
</dbReference>
<evidence type="ECO:0000313" key="1">
    <source>
        <dbReference type="EMBL" id="EPF28505.1"/>
    </source>
</evidence>